<feature type="compositionally biased region" description="Low complexity" evidence="1">
    <location>
        <begin position="337"/>
        <end position="347"/>
    </location>
</feature>
<accession>A0A251XNN4</accession>
<name>A0A251XNN4_CLAMM</name>
<gene>
    <name evidence="3" type="ORF">CMMCAS07_08620</name>
</gene>
<dbReference type="Proteomes" id="UP000195062">
    <property type="component" value="Unassembled WGS sequence"/>
</dbReference>
<feature type="transmembrane region" description="Helical" evidence="2">
    <location>
        <begin position="18"/>
        <end position="41"/>
    </location>
</feature>
<dbReference type="EMBL" id="MDHH01000001">
    <property type="protein sequence ID" value="OUE05000.1"/>
    <property type="molecule type" value="Genomic_DNA"/>
</dbReference>
<keyword evidence="2" id="KW-0472">Membrane</keyword>
<evidence type="ECO:0000313" key="3">
    <source>
        <dbReference type="EMBL" id="OUE05000.1"/>
    </source>
</evidence>
<reference evidence="3 4" key="1">
    <citation type="submission" date="2016-08" db="EMBL/GenBank/DDBJ databases">
        <title>Genome sequence of Clavibacter michiganensis subsp. michiganensis strain CASJ007.</title>
        <authorList>
            <person name="Thapa S.P."/>
            <person name="Coaker G."/>
        </authorList>
    </citation>
    <scope>NUCLEOTIDE SEQUENCE [LARGE SCALE GENOMIC DNA]</scope>
    <source>
        <strain evidence="3">CASJ007</strain>
    </source>
</reference>
<comment type="caution">
    <text evidence="3">The sequence shown here is derived from an EMBL/GenBank/DDBJ whole genome shotgun (WGS) entry which is preliminary data.</text>
</comment>
<feature type="transmembrane region" description="Helical" evidence="2">
    <location>
        <begin position="97"/>
        <end position="122"/>
    </location>
</feature>
<keyword evidence="4" id="KW-1185">Reference proteome</keyword>
<feature type="transmembrane region" description="Helical" evidence="2">
    <location>
        <begin position="128"/>
        <end position="145"/>
    </location>
</feature>
<feature type="compositionally biased region" description="Low complexity" evidence="1">
    <location>
        <begin position="295"/>
        <end position="305"/>
    </location>
</feature>
<keyword evidence="2" id="KW-1133">Transmembrane helix</keyword>
<proteinExistence type="predicted"/>
<organism evidence="3 4">
    <name type="scientific">Clavibacter michiganensis subsp. michiganensis</name>
    <dbReference type="NCBI Taxonomy" id="33013"/>
    <lineage>
        <taxon>Bacteria</taxon>
        <taxon>Bacillati</taxon>
        <taxon>Actinomycetota</taxon>
        <taxon>Actinomycetes</taxon>
        <taxon>Micrococcales</taxon>
        <taxon>Microbacteriaceae</taxon>
        <taxon>Clavibacter</taxon>
    </lineage>
</organism>
<feature type="region of interest" description="Disordered" evidence="1">
    <location>
        <begin position="291"/>
        <end position="347"/>
    </location>
</feature>
<evidence type="ECO:0000313" key="4">
    <source>
        <dbReference type="Proteomes" id="UP000195062"/>
    </source>
</evidence>
<evidence type="ECO:0000256" key="1">
    <source>
        <dbReference type="SAM" id="MobiDB-lite"/>
    </source>
</evidence>
<protein>
    <submittedName>
        <fullName evidence="3">Uncharacterized protein</fullName>
    </submittedName>
</protein>
<evidence type="ECO:0000256" key="2">
    <source>
        <dbReference type="SAM" id="Phobius"/>
    </source>
</evidence>
<dbReference type="AlphaFoldDB" id="A0A251XNN4"/>
<keyword evidence="2" id="KW-0812">Transmembrane</keyword>
<sequence length="347" mass="37213">MIDALQDFTNGLPEVLRWFGVMVTAMIPFLEVEFAAVLGVISGQHVAIAVLAAVVGNVAVVALIVLVASRTRSRLTRDSAKEETPRRAKIRRTFDRYGVPGVSLLGPLLVPTHFTSAAMVSFGARPRAVLIWETIAIAVWGVAFGRSRCWGSRWCDRARAGKPGPDPRSRPEPWRVFKKWAVFMDDEHVHPSNTSVLLRDVIAIEAWLQEHALHLVTPGPHRTALDLTSLEPQRPADAVLEHADGTPVAELVVLPLLEMTHSAAVLHAPSAATDGRLLLLGPHTSSRGSAVLRNAASTTSTARATPGCVSPESSSTSGDARPRGPPPLGDPRRRTSSARAAPASSAR</sequence>
<feature type="transmembrane region" description="Helical" evidence="2">
    <location>
        <begin position="47"/>
        <end position="68"/>
    </location>
</feature>